<evidence type="ECO:0000313" key="2">
    <source>
        <dbReference type="Proteomes" id="UP001139104"/>
    </source>
</evidence>
<name>A0ABS9Z7S4_9HYPH</name>
<dbReference type="EMBL" id="JAIVFP010000001">
    <property type="protein sequence ID" value="MCI4683430.1"/>
    <property type="molecule type" value="Genomic_DNA"/>
</dbReference>
<proteinExistence type="predicted"/>
<accession>A0ABS9Z7S4</accession>
<protein>
    <submittedName>
        <fullName evidence="1">Uncharacterized protein</fullName>
    </submittedName>
</protein>
<evidence type="ECO:0000313" key="1">
    <source>
        <dbReference type="EMBL" id="MCI4683430.1"/>
    </source>
</evidence>
<sequence length="63" mass="7206">MAENKVTIEQKDNGKWACFLHLPEAGDPVDLGKEFKTEEKAEMWSDTSEAVTAIDMMTRKFKK</sequence>
<gene>
    <name evidence="1" type="ORF">K2U94_11755</name>
</gene>
<comment type="caution">
    <text evidence="1">The sequence shown here is derived from an EMBL/GenBank/DDBJ whole genome shotgun (WGS) entry which is preliminary data.</text>
</comment>
<dbReference type="RefSeq" id="WP_243067382.1">
    <property type="nucleotide sequence ID" value="NZ_JAIVFK010000026.1"/>
</dbReference>
<reference evidence="1" key="1">
    <citation type="journal article" date="2022" name="ISME J.">
        <title>Identification of active gaseous-alkane degraders at natural gas seeps.</title>
        <authorList>
            <person name="Farhan Ul Haque M."/>
            <person name="Hernandez M."/>
            <person name="Crombie A.T."/>
            <person name="Murrell J.C."/>
        </authorList>
    </citation>
    <scope>NUCLEOTIDE SEQUENCE</scope>
    <source>
        <strain evidence="1">PC2</strain>
    </source>
</reference>
<keyword evidence="2" id="KW-1185">Reference proteome</keyword>
<organism evidence="1 2">
    <name type="scientific">Candidatus Rhodoblastus alkanivorans</name>
    <dbReference type="NCBI Taxonomy" id="2954117"/>
    <lineage>
        <taxon>Bacteria</taxon>
        <taxon>Pseudomonadati</taxon>
        <taxon>Pseudomonadota</taxon>
        <taxon>Alphaproteobacteria</taxon>
        <taxon>Hyphomicrobiales</taxon>
        <taxon>Rhodoblastaceae</taxon>
        <taxon>Rhodoblastus</taxon>
    </lineage>
</organism>
<dbReference type="Proteomes" id="UP001139104">
    <property type="component" value="Unassembled WGS sequence"/>
</dbReference>